<dbReference type="Proteomes" id="UP000267268">
    <property type="component" value="Chromosome 1"/>
</dbReference>
<protein>
    <submittedName>
        <fullName evidence="4">T9SS C-terminal target domain-containing protein</fullName>
    </submittedName>
</protein>
<dbReference type="Pfam" id="PF18040">
    <property type="entry name" value="BPA_C"/>
    <property type="match status" value="1"/>
</dbReference>
<evidence type="ECO:0000259" key="3">
    <source>
        <dbReference type="Pfam" id="PF18206"/>
    </source>
</evidence>
<name>A0A3Q9FT15_9BACT</name>
<dbReference type="EMBL" id="CP034562">
    <property type="protein sequence ID" value="AZQ63983.1"/>
    <property type="molecule type" value="Genomic_DNA"/>
</dbReference>
<dbReference type="KEGG" id="fll:EI427_17655"/>
<dbReference type="SUPFAM" id="SSF51445">
    <property type="entry name" value="(Trans)glycosidases"/>
    <property type="match status" value="1"/>
</dbReference>
<dbReference type="Gene3D" id="2.60.120.1200">
    <property type="match status" value="1"/>
</dbReference>
<proteinExistence type="predicted"/>
<feature type="chain" id="PRO_5018787154" evidence="1">
    <location>
        <begin position="29"/>
        <end position="612"/>
    </location>
</feature>
<dbReference type="InterPro" id="IPR040527">
    <property type="entry name" value="Beta-sand_Porphyrn"/>
</dbReference>
<keyword evidence="1" id="KW-0732">Signal</keyword>
<feature type="signal peptide" evidence="1">
    <location>
        <begin position="1"/>
        <end position="28"/>
    </location>
</feature>
<dbReference type="CDD" id="cd21510">
    <property type="entry name" value="agarase_cat"/>
    <property type="match status" value="1"/>
</dbReference>
<keyword evidence="5" id="KW-1185">Reference proteome</keyword>
<dbReference type="InterPro" id="IPR017853">
    <property type="entry name" value="GH"/>
</dbReference>
<evidence type="ECO:0000256" key="1">
    <source>
        <dbReference type="SAM" id="SignalP"/>
    </source>
</evidence>
<dbReference type="InterPro" id="IPR041224">
    <property type="entry name" value="BPA_C"/>
</dbReference>
<reference evidence="4 5" key="1">
    <citation type="submission" date="2018-12" db="EMBL/GenBank/DDBJ databases">
        <title>Flammeovirga pectinis sp. nov., isolated from the gut of the Korean scallop, Patinopecten yessoensis.</title>
        <authorList>
            <person name="Bae J.-W."/>
            <person name="Jeong Y.-S."/>
            <person name="Kang W."/>
        </authorList>
    </citation>
    <scope>NUCLEOTIDE SEQUENCE [LARGE SCALE GENOMIC DNA]</scope>
    <source>
        <strain evidence="4 5">L12M1</strain>
    </source>
</reference>
<organism evidence="4 5">
    <name type="scientific">Flammeovirga pectinis</name>
    <dbReference type="NCBI Taxonomy" id="2494373"/>
    <lineage>
        <taxon>Bacteria</taxon>
        <taxon>Pseudomonadati</taxon>
        <taxon>Bacteroidota</taxon>
        <taxon>Cytophagia</taxon>
        <taxon>Cytophagales</taxon>
        <taxon>Flammeovirgaceae</taxon>
        <taxon>Flammeovirga</taxon>
    </lineage>
</organism>
<evidence type="ECO:0000313" key="5">
    <source>
        <dbReference type="Proteomes" id="UP000267268"/>
    </source>
</evidence>
<dbReference type="InterPro" id="IPR013780">
    <property type="entry name" value="Glyco_hydro_b"/>
</dbReference>
<evidence type="ECO:0000259" key="2">
    <source>
        <dbReference type="Pfam" id="PF18040"/>
    </source>
</evidence>
<evidence type="ECO:0000313" key="4">
    <source>
        <dbReference type="EMBL" id="AZQ63983.1"/>
    </source>
</evidence>
<sequence>MFTIKYKKPFFKLSLLCFLGAGLSNVSAQTNATIEYTVQRYIGDVSELDRAKYFNLHSNSQSEEHTAFYKEFNVSPSRGFWGAFSFNKISKKNPVGVYPTPKNSKNKNVRDVQHYVGTEHPKNVFKDGIDPEVVANWSAEYFKNFSNNDLRPQFLEPMNEPFVHAHDFYEGKWIPEDEARIKKQMSEVFSAIGAKIHATPELANMKVVGYSAAWPSFERKNFQNWEENMKLFMDIAGENMDGFSTHLYDGVNVTGQDNKRSGSNSEAILDLIEAYSYTKWGVVKPHAITEYGVIPKGFGEGYSPVRASQAVSGINHMIFNLLDRENNMYISIPFITGKSKWNMTKKNNYTPYKAAMMIPTNLGEAKPAGWEYNEKVYFYKQWASVKGKRVYVATDNPDVQIQGFVDGNVLYVALNNLDDKEQEVNLNFNEKLKKLKNINSKSVKTYTDKKAEYTEKTFSKAINSLVLEPSETVVLAYEFSKEIKFDNTIHETKYYSTKVVQEIKANTSIDYTFDSIKTGKGEATLMLGIARAHGKSLKPVVTLNGKELTVPTNWKGYDQKNRKAFFGTIEIVIDPSSLKENNTVSVTFPDAGGHVSSLILELKNYEQGEVSK</sequence>
<accession>A0A3Q9FT15</accession>
<dbReference type="Gene3D" id="2.60.40.1180">
    <property type="entry name" value="Golgi alpha-mannosidase II"/>
    <property type="match status" value="1"/>
</dbReference>
<gene>
    <name evidence="4" type="ORF">EI427_17655</name>
</gene>
<dbReference type="Pfam" id="PF18206">
    <property type="entry name" value="Porphyrn_cat_1"/>
    <property type="match status" value="1"/>
</dbReference>
<feature type="domain" description="Porphyranase beta-sandwich" evidence="3">
    <location>
        <begin position="398"/>
        <end position="501"/>
    </location>
</feature>
<feature type="domain" description="Beta-porphyranase A C-terminal" evidence="2">
    <location>
        <begin position="511"/>
        <end position="601"/>
    </location>
</feature>
<dbReference type="OrthoDB" id="974840at2"/>
<dbReference type="Gene3D" id="3.20.20.80">
    <property type="entry name" value="Glycosidases"/>
    <property type="match status" value="1"/>
</dbReference>
<dbReference type="AlphaFoldDB" id="A0A3Q9FT15"/>